<feature type="domain" description="DNA primase/polymerase bifunctional N-terminal" evidence="1">
    <location>
        <begin position="12"/>
        <end position="205"/>
    </location>
</feature>
<reference evidence="2 3" key="1">
    <citation type="submission" date="2015-10" db="EMBL/GenBank/DDBJ databases">
        <title>Large-scale maps of variable infection efficiencies in aquatic Bacteriodetes phage-host model systems.</title>
        <authorList>
            <person name="Holmfeldt K."/>
            <person name="Solonenko N."/>
            <person name="Howard-Varona C."/>
            <person name="Moreno M."/>
            <person name="Malmstrom R.R."/>
            <person name="Blow M.J."/>
            <person name="Sullivan M.B."/>
        </authorList>
    </citation>
    <scope>NUCLEOTIDE SEQUENCE [LARGE SCALE GENOMIC DNA]</scope>
</reference>
<evidence type="ECO:0000259" key="1">
    <source>
        <dbReference type="SMART" id="SM00943"/>
    </source>
</evidence>
<protein>
    <submittedName>
        <fullName evidence="2">Bifunctional DNA primase/polymerase</fullName>
    </submittedName>
</protein>
<accession>A0A0S2MVX4</accession>
<dbReference type="InterPro" id="IPR015330">
    <property type="entry name" value="DNA_primase/pol_bifunc_N"/>
</dbReference>
<evidence type="ECO:0000313" key="3">
    <source>
        <dbReference type="Proteomes" id="UP000229115"/>
    </source>
</evidence>
<sequence>MSTNTKDFRKVAKKFIDNGYSVIPVNQSKNPAIKGWLEYQDRAMSDSEIEKYFKNCWGLGFVCGNYSRTIGLDWDTKYFLDENLYDEIKKKVPKTILQKMYVQSTQSGGWHWIFKVPVEVIKGNQKLALRHTTSFEKDITYREAYRNPKTRDKALKIALADACRVMVETREHGGYVLIAPSEGYKHVYGKIGTLTLEEYELLIEIVRSYNEYLEEETKHKLYDDSEWEMTPFQDYSDNGDILGLLLEHGWSESDFGKPRGNSVRLTRPGSPNSGSSALLDMRTGIFNCFSTSTIFETGKGYIGASVYNILECEGDWSKTFKSLVAQGYGKK</sequence>
<name>A0A0S2MVX4_9CAUD</name>
<dbReference type="SUPFAM" id="SSF56747">
    <property type="entry name" value="Prim-pol domain"/>
    <property type="match status" value="1"/>
</dbReference>
<dbReference type="EMBL" id="KT962245">
    <property type="protein sequence ID" value="ALO80025.1"/>
    <property type="molecule type" value="Genomic_RNA"/>
</dbReference>
<dbReference type="Proteomes" id="UP000229115">
    <property type="component" value="Segment"/>
</dbReference>
<dbReference type="SMART" id="SM00943">
    <property type="entry name" value="Prim-Pol"/>
    <property type="match status" value="1"/>
</dbReference>
<proteinExistence type="predicted"/>
<dbReference type="Pfam" id="PF09250">
    <property type="entry name" value="Prim-Pol"/>
    <property type="match status" value="1"/>
</dbReference>
<gene>
    <name evidence="2" type="ORF">Phi4113_016</name>
</gene>
<dbReference type="Gene3D" id="3.30.720.160">
    <property type="entry name" value="Bifunctional DNA primase/polymerase, N-terminal"/>
    <property type="match status" value="1"/>
</dbReference>
<evidence type="ECO:0000313" key="2">
    <source>
        <dbReference type="EMBL" id="ALO80025.1"/>
    </source>
</evidence>
<dbReference type="CDD" id="cd04859">
    <property type="entry name" value="Prim_Pol"/>
    <property type="match status" value="1"/>
</dbReference>
<organism evidence="2 3">
    <name type="scientific">Cellulophaga phage phi4:1_13</name>
    <dbReference type="NCBI Taxonomy" id="1747284"/>
    <lineage>
        <taxon>Viruses</taxon>
        <taxon>Duplodnaviria</taxon>
        <taxon>Heunggongvirae</taxon>
        <taxon>Uroviricota</taxon>
        <taxon>Caudoviricetes</taxon>
        <taxon>Lightbulbvirus</taxon>
        <taxon>Lightbulbvirus Cba41</taxon>
    </lineage>
</organism>